<dbReference type="GO" id="GO:0033214">
    <property type="term" value="P:siderophore-iron import into cell"/>
    <property type="evidence" value="ECO:0007669"/>
    <property type="project" value="TreeGrafter"/>
</dbReference>
<organism evidence="9 10">
    <name type="scientific">Paenibacillus montanisoli</name>
    <dbReference type="NCBI Taxonomy" id="2081970"/>
    <lineage>
        <taxon>Bacteria</taxon>
        <taxon>Bacillati</taxon>
        <taxon>Bacillota</taxon>
        <taxon>Bacilli</taxon>
        <taxon>Bacillales</taxon>
        <taxon>Paenibacillaceae</taxon>
        <taxon>Paenibacillus</taxon>
    </lineage>
</organism>
<feature type="transmembrane region" description="Helical" evidence="8">
    <location>
        <begin position="98"/>
        <end position="120"/>
    </location>
</feature>
<dbReference type="EMBL" id="QLUW01000006">
    <property type="protein sequence ID" value="RAP73650.1"/>
    <property type="molecule type" value="Genomic_DNA"/>
</dbReference>
<feature type="transmembrane region" description="Helical" evidence="8">
    <location>
        <begin position="242"/>
        <end position="271"/>
    </location>
</feature>
<dbReference type="GO" id="GO:0005886">
    <property type="term" value="C:plasma membrane"/>
    <property type="evidence" value="ECO:0007669"/>
    <property type="project" value="UniProtKB-SubCell"/>
</dbReference>
<dbReference type="SUPFAM" id="SSF81345">
    <property type="entry name" value="ABC transporter involved in vitamin B12 uptake, BtuC"/>
    <property type="match status" value="1"/>
</dbReference>
<protein>
    <submittedName>
        <fullName evidence="9">Iron ABC transporter permease</fullName>
    </submittedName>
</protein>
<dbReference type="Proteomes" id="UP000249260">
    <property type="component" value="Unassembled WGS sequence"/>
</dbReference>
<dbReference type="InterPro" id="IPR037294">
    <property type="entry name" value="ABC_BtuC-like"/>
</dbReference>
<sequence>MISSSHKGKQNRPRFLLFLFSVLVALLAIGILCSLKWGQAPVSWGALWDAVSYRTHDKTSLYIQTLRLPRALLACMVGVQLALAGLLTQLLVKNPLASPHILGINAGAAFAVVFGLVAFADLSMMSTVAFAFFGAAGGAALVLSLAGTSRNSYVRMALAGITIHFLLSALTEGLIILNQETTDSMIFWLVGSVSQAAWKDVQLLLPFFAAGLILAFFMLPSFKLLQVDEEISIGIGGRLSVIRIVGMLLVLLLAGSAVALCGPIGFVCLIVPHIARSLVGGRLTVLLPLTGLLGGVLLVYADFVSRFIAFPYESPVGLLTSAIGAAFFIYLARRNGGAAA</sequence>
<dbReference type="CDD" id="cd06550">
    <property type="entry name" value="TM_ABC_iron-siderophores_like"/>
    <property type="match status" value="1"/>
</dbReference>
<dbReference type="PANTHER" id="PTHR30472">
    <property type="entry name" value="FERRIC ENTEROBACTIN TRANSPORT SYSTEM PERMEASE PROTEIN"/>
    <property type="match status" value="1"/>
</dbReference>
<dbReference type="PANTHER" id="PTHR30472:SF1">
    <property type="entry name" value="FE(3+) DICITRATE TRANSPORT SYSTEM PERMEASE PROTEIN FECC-RELATED"/>
    <property type="match status" value="1"/>
</dbReference>
<evidence type="ECO:0000256" key="3">
    <source>
        <dbReference type="ARBA" id="ARBA00022448"/>
    </source>
</evidence>
<accession>A0A328TTM8</accession>
<reference evidence="9 10" key="1">
    <citation type="submission" date="2018-06" db="EMBL/GenBank/DDBJ databases">
        <title>Paenibacillus montanisoli sp. nov., isolated from mountain area soil.</title>
        <authorList>
            <person name="Wu M."/>
        </authorList>
    </citation>
    <scope>NUCLEOTIDE SEQUENCE [LARGE SCALE GENOMIC DNA]</scope>
    <source>
        <strain evidence="9 10">RA17</strain>
    </source>
</reference>
<feature type="transmembrane region" description="Helical" evidence="8">
    <location>
        <begin position="283"/>
        <end position="303"/>
    </location>
</feature>
<keyword evidence="3" id="KW-0813">Transport</keyword>
<feature type="transmembrane region" description="Helical" evidence="8">
    <location>
        <begin position="15"/>
        <end position="35"/>
    </location>
</feature>
<evidence type="ECO:0000256" key="2">
    <source>
        <dbReference type="ARBA" id="ARBA00007935"/>
    </source>
</evidence>
<feature type="transmembrane region" description="Helical" evidence="8">
    <location>
        <begin position="127"/>
        <end position="147"/>
    </location>
</feature>
<dbReference type="InterPro" id="IPR000522">
    <property type="entry name" value="ABC_transptr_permease_BtuC"/>
</dbReference>
<proteinExistence type="inferred from homology"/>
<dbReference type="AlphaFoldDB" id="A0A328TTM8"/>
<keyword evidence="4" id="KW-1003">Cell membrane</keyword>
<gene>
    <name evidence="9" type="ORF">DL346_25620</name>
</gene>
<feature type="transmembrane region" description="Helical" evidence="8">
    <location>
        <begin position="315"/>
        <end position="332"/>
    </location>
</feature>
<comment type="subcellular location">
    <subcellularLocation>
        <location evidence="1">Cell membrane</location>
        <topology evidence="1">Multi-pass membrane protein</topology>
    </subcellularLocation>
</comment>
<evidence type="ECO:0000256" key="4">
    <source>
        <dbReference type="ARBA" id="ARBA00022475"/>
    </source>
</evidence>
<keyword evidence="6 8" id="KW-1133">Transmembrane helix</keyword>
<evidence type="ECO:0000313" key="10">
    <source>
        <dbReference type="Proteomes" id="UP000249260"/>
    </source>
</evidence>
<dbReference type="GO" id="GO:0022857">
    <property type="term" value="F:transmembrane transporter activity"/>
    <property type="evidence" value="ECO:0007669"/>
    <property type="project" value="InterPro"/>
</dbReference>
<dbReference type="Pfam" id="PF01032">
    <property type="entry name" value="FecCD"/>
    <property type="match status" value="1"/>
</dbReference>
<feature type="transmembrane region" description="Helical" evidence="8">
    <location>
        <begin position="203"/>
        <end position="222"/>
    </location>
</feature>
<evidence type="ECO:0000256" key="1">
    <source>
        <dbReference type="ARBA" id="ARBA00004651"/>
    </source>
</evidence>
<evidence type="ECO:0000313" key="9">
    <source>
        <dbReference type="EMBL" id="RAP73650.1"/>
    </source>
</evidence>
<keyword evidence="10" id="KW-1185">Reference proteome</keyword>
<feature type="transmembrane region" description="Helical" evidence="8">
    <location>
        <begin position="71"/>
        <end position="92"/>
    </location>
</feature>
<dbReference type="Gene3D" id="1.10.3470.10">
    <property type="entry name" value="ABC transporter involved in vitamin B12 uptake, BtuC"/>
    <property type="match status" value="1"/>
</dbReference>
<evidence type="ECO:0000256" key="7">
    <source>
        <dbReference type="ARBA" id="ARBA00023136"/>
    </source>
</evidence>
<evidence type="ECO:0000256" key="8">
    <source>
        <dbReference type="SAM" id="Phobius"/>
    </source>
</evidence>
<dbReference type="OrthoDB" id="9811721at2"/>
<feature type="transmembrane region" description="Helical" evidence="8">
    <location>
        <begin position="153"/>
        <end position="177"/>
    </location>
</feature>
<keyword evidence="5 8" id="KW-0812">Transmembrane</keyword>
<name>A0A328TTM8_9BACL</name>
<comment type="similarity">
    <text evidence="2">Belongs to the binding-protein-dependent transport system permease family. FecCD subfamily.</text>
</comment>
<evidence type="ECO:0000256" key="5">
    <source>
        <dbReference type="ARBA" id="ARBA00022692"/>
    </source>
</evidence>
<dbReference type="RefSeq" id="WP_112885233.1">
    <property type="nucleotide sequence ID" value="NZ_QLUW01000006.1"/>
</dbReference>
<comment type="caution">
    <text evidence="9">The sequence shown here is derived from an EMBL/GenBank/DDBJ whole genome shotgun (WGS) entry which is preliminary data.</text>
</comment>
<dbReference type="FunFam" id="1.10.3470.10:FF:000001">
    <property type="entry name" value="Vitamin B12 ABC transporter permease BtuC"/>
    <property type="match status" value="1"/>
</dbReference>
<evidence type="ECO:0000256" key="6">
    <source>
        <dbReference type="ARBA" id="ARBA00022989"/>
    </source>
</evidence>
<keyword evidence="7 8" id="KW-0472">Membrane</keyword>